<dbReference type="OrthoDB" id="8241180at2"/>
<reference evidence="1 2" key="1">
    <citation type="submission" date="2014-03" db="EMBL/GenBank/DDBJ databases">
        <title>Bradyrhizobium valentinum sp. nov., isolated from effective nodules of Lupinus mariae-josephae, a lupine endemic of basic-lime soils in Eastern Spain.</title>
        <authorList>
            <person name="Duran D."/>
            <person name="Rey L."/>
            <person name="Navarro A."/>
            <person name="Busquets A."/>
            <person name="Imperial J."/>
            <person name="Ruiz-Argueso T."/>
        </authorList>
    </citation>
    <scope>NUCLEOTIDE SEQUENCE [LARGE SCALE GENOMIC DNA]</scope>
    <source>
        <strain evidence="1 2">Ro19</strain>
    </source>
</reference>
<gene>
    <name evidence="1" type="ORF">CQ13_32505</name>
</gene>
<sequence>MTLVITHSTVTGTGVDTDAIVDGADWDANHVLTGVSSPSQGGTGVVNNDASTLTISGAFGTTFTVTATTSLTLPTTGTLATVAGSEALTNKTYNGNTWTAGTGTLTLGAGKTFTVNNTLTFTGTDASSVAFGTGGTVLYDGGALGTPASGTLTNCTGLPVSTGISGLGAGVATFLATPSSANLASAVTNETGSGALVFATSPTLVTPALGTPSSVTLTNATGLPVSTGISGLGTGVATFLATPSSANLRGALTDETGTGAAVFATSPTLVTPALGTPASGTLTNCTGLPLTTGVTGNLPVTNLNSGTLASSSTFWRGDGTWATPAGAGDMLAANNLSDVASQNTAFNNLHSGLLQNFLSGLGLANNGTDATNDIDIAPGAAMDSTNVALMKLAAALTKRLDAAWAVGTNQGGLDTGAIANGTYHLWLIQRSDTGVVDALFSASVSAPTMPANYDRKRRIGSIRRVSGALQLFTQFGDEFRLVTPVRDINTQAPGTSGTNYTLSSPSGIMVEVFGTGFANTSGTTSRTGWYRIGDSSGTVSAYGQSDQALYDPSTGSGATGQIRVRTNTSAQIGVAAANASTSIDFMLRGWIDTRGKDS</sequence>
<evidence type="ECO:0000313" key="2">
    <source>
        <dbReference type="Proteomes" id="UP000052023"/>
    </source>
</evidence>
<organism evidence="1 2">
    <name type="scientific">Bradyrhizobium retamae</name>
    <dbReference type="NCBI Taxonomy" id="1300035"/>
    <lineage>
        <taxon>Bacteria</taxon>
        <taxon>Pseudomonadati</taxon>
        <taxon>Pseudomonadota</taxon>
        <taxon>Alphaproteobacteria</taxon>
        <taxon>Hyphomicrobiales</taxon>
        <taxon>Nitrobacteraceae</taxon>
        <taxon>Bradyrhizobium</taxon>
    </lineage>
</organism>
<proteinExistence type="predicted"/>
<evidence type="ECO:0000313" key="1">
    <source>
        <dbReference type="EMBL" id="KRR20367.1"/>
    </source>
</evidence>
<dbReference type="AlphaFoldDB" id="A0A0R3MQA5"/>
<dbReference type="RefSeq" id="WP_057846182.1">
    <property type="nucleotide sequence ID" value="NZ_LLYA01000178.1"/>
</dbReference>
<protein>
    <submittedName>
        <fullName evidence="1">Uncharacterized protein</fullName>
    </submittedName>
</protein>
<keyword evidence="2" id="KW-1185">Reference proteome</keyword>
<dbReference type="EMBL" id="LLYA01000178">
    <property type="protein sequence ID" value="KRR20367.1"/>
    <property type="molecule type" value="Genomic_DNA"/>
</dbReference>
<name>A0A0R3MQA5_9BRAD</name>
<accession>A0A0R3MQA5</accession>
<comment type="caution">
    <text evidence="1">The sequence shown here is derived from an EMBL/GenBank/DDBJ whole genome shotgun (WGS) entry which is preliminary data.</text>
</comment>
<dbReference type="Proteomes" id="UP000052023">
    <property type="component" value="Unassembled WGS sequence"/>
</dbReference>